<comment type="similarity">
    <text evidence="1">Belongs to the membrane fusion protein (MFP) (TC 8.A.1) family.</text>
</comment>
<dbReference type="PANTHER" id="PTHR30469:SF18">
    <property type="entry name" value="RESISTANCE-NODULATION-CELL DIVISION (RND) EFFLUX MEMBRANE FUSION PROTEIN-RELATED"/>
    <property type="match status" value="1"/>
</dbReference>
<dbReference type="SUPFAM" id="SSF111369">
    <property type="entry name" value="HlyD-like secretion proteins"/>
    <property type="match status" value="1"/>
</dbReference>
<proteinExistence type="inferred from homology"/>
<dbReference type="EMBL" id="QEOB01000008">
    <property type="protein sequence ID" value="PVX82851.1"/>
    <property type="molecule type" value="Genomic_DNA"/>
</dbReference>
<feature type="signal peptide" evidence="2">
    <location>
        <begin position="1"/>
        <end position="19"/>
    </location>
</feature>
<evidence type="ECO:0000313" key="3">
    <source>
        <dbReference type="EMBL" id="PVX82851.1"/>
    </source>
</evidence>
<feature type="chain" id="PRO_5045540433" evidence="2">
    <location>
        <begin position="20"/>
        <end position="373"/>
    </location>
</feature>
<organism evidence="3 4">
    <name type="scientific">Paraburkholderia unamae</name>
    <dbReference type="NCBI Taxonomy" id="219649"/>
    <lineage>
        <taxon>Bacteria</taxon>
        <taxon>Pseudomonadati</taxon>
        <taxon>Pseudomonadota</taxon>
        <taxon>Betaproteobacteria</taxon>
        <taxon>Burkholderiales</taxon>
        <taxon>Burkholderiaceae</taxon>
        <taxon>Paraburkholderia</taxon>
    </lineage>
</organism>
<evidence type="ECO:0000313" key="4">
    <source>
        <dbReference type="Proteomes" id="UP000245712"/>
    </source>
</evidence>
<reference evidence="3 4" key="1">
    <citation type="submission" date="2018-05" db="EMBL/GenBank/DDBJ databases">
        <title>Genomic Encyclopedia of Type Strains, Phase IV (KMG-V): Genome sequencing to study the core and pangenomes of soil and plant-associated prokaryotes.</title>
        <authorList>
            <person name="Whitman W."/>
        </authorList>
    </citation>
    <scope>NUCLEOTIDE SEQUENCE [LARGE SCALE GENOMIC DNA]</scope>
    <source>
        <strain evidence="3 4">SCZa-39</strain>
    </source>
</reference>
<dbReference type="Gene3D" id="2.40.30.170">
    <property type="match status" value="1"/>
</dbReference>
<keyword evidence="4" id="KW-1185">Reference proteome</keyword>
<dbReference type="Gene3D" id="2.40.50.100">
    <property type="match status" value="1"/>
</dbReference>
<dbReference type="Proteomes" id="UP000245712">
    <property type="component" value="Unassembled WGS sequence"/>
</dbReference>
<comment type="caution">
    <text evidence="3">The sequence shown here is derived from an EMBL/GenBank/DDBJ whole genome shotgun (WGS) entry which is preliminary data.</text>
</comment>
<dbReference type="PANTHER" id="PTHR30469">
    <property type="entry name" value="MULTIDRUG RESISTANCE PROTEIN MDTA"/>
    <property type="match status" value="1"/>
</dbReference>
<dbReference type="Gene3D" id="2.40.420.20">
    <property type="match status" value="1"/>
</dbReference>
<dbReference type="RefSeq" id="WP_116611607.1">
    <property type="nucleotide sequence ID" value="NZ_QEOB01000008.1"/>
</dbReference>
<dbReference type="PROSITE" id="PS51257">
    <property type="entry name" value="PROKAR_LIPOPROTEIN"/>
    <property type="match status" value="1"/>
</dbReference>
<dbReference type="Gene3D" id="1.10.287.470">
    <property type="entry name" value="Helix hairpin bin"/>
    <property type="match status" value="1"/>
</dbReference>
<accession>A0ABX5KP22</accession>
<dbReference type="InterPro" id="IPR006143">
    <property type="entry name" value="RND_pump_MFP"/>
</dbReference>
<evidence type="ECO:0000256" key="1">
    <source>
        <dbReference type="ARBA" id="ARBA00009477"/>
    </source>
</evidence>
<dbReference type="NCBIfam" id="TIGR01730">
    <property type="entry name" value="RND_mfp"/>
    <property type="match status" value="1"/>
</dbReference>
<gene>
    <name evidence="3" type="ORF">C7402_108224</name>
</gene>
<sequence>MFRHHHLLCTLSLASLALAACGEKQANDPRTEAPLVRTSAVRSAPGASRSFSGVVGARVQSDLGFRVQGKVIERLVDAGQTVKRGQSLMRIDPVDLGLQARSQQELVDAAQARATQTAADEARYRDLVAAGAVSASTYEQLKAAADSARAQLVAARAQAVLASNASGYAVLVADADGVVVETLAEPGQVVAPGQIVVRLAHAGPREAVVQLPETLRPVPGSIAQATLYGADKRPVPAALRQLSDSADRLTRTYEARYVLEGALSNAPLGATVTIDLPGEAGQRKGALEVPIGAVFDPGTGAGVWTVDRSQARATWHKVHVTALSDDTATVSGDLHKGDQVVALGAQLLHDGERVRLARDAMATASVSREGAEQ</sequence>
<evidence type="ECO:0000256" key="2">
    <source>
        <dbReference type="SAM" id="SignalP"/>
    </source>
</evidence>
<protein>
    <submittedName>
        <fullName evidence="3">RND family efflux transporter MFP subunit</fullName>
    </submittedName>
</protein>
<name>A0ABX5KP22_9BURK</name>
<keyword evidence="2" id="KW-0732">Signal</keyword>